<evidence type="ECO:0000256" key="1">
    <source>
        <dbReference type="SAM" id="Phobius"/>
    </source>
</evidence>
<dbReference type="Proteomes" id="UP000076923">
    <property type="component" value="Unassembled WGS sequence"/>
</dbReference>
<comment type="caution">
    <text evidence="2">The sequence shown here is derived from an EMBL/GenBank/DDBJ whole genome shotgun (WGS) entry which is preliminary data.</text>
</comment>
<keyword evidence="1" id="KW-1133">Transmembrane helix</keyword>
<dbReference type="AlphaFoldDB" id="A0A176TG79"/>
<reference evidence="2 3" key="1">
    <citation type="submission" date="2016-02" db="EMBL/GenBank/DDBJ databases">
        <title>Draft genome sequence of Polaribacter atrinae KACC17473.</title>
        <authorList>
            <person name="Shin S.-K."/>
            <person name="Yi H."/>
        </authorList>
    </citation>
    <scope>NUCLEOTIDE SEQUENCE [LARGE SCALE GENOMIC DNA]</scope>
    <source>
        <strain evidence="2 3">KACC 17473</strain>
    </source>
</reference>
<sequence length="67" mass="7111">MNKTIKTILLLAGVALLVYGTYTMIQPETEVSIGDLDLIKSQDNTNSYITIALGIAAVALSLIKGKS</sequence>
<name>A0A176TG79_9FLAO</name>
<keyword evidence="3" id="KW-1185">Reference proteome</keyword>
<organism evidence="2 3">
    <name type="scientific">Polaribacter atrinae</name>
    <dbReference type="NCBI Taxonomy" id="1333662"/>
    <lineage>
        <taxon>Bacteria</taxon>
        <taxon>Pseudomonadati</taxon>
        <taxon>Bacteroidota</taxon>
        <taxon>Flavobacteriia</taxon>
        <taxon>Flavobacteriales</taxon>
        <taxon>Flavobacteriaceae</taxon>
    </lineage>
</organism>
<gene>
    <name evidence="2" type="ORF">LPB303_02410</name>
</gene>
<dbReference type="RefSeq" id="WP_068447754.1">
    <property type="nucleotide sequence ID" value="NZ_CANKUV010000002.1"/>
</dbReference>
<protein>
    <submittedName>
        <fullName evidence="2">Uncharacterized protein</fullName>
    </submittedName>
</protein>
<keyword evidence="1" id="KW-0472">Membrane</keyword>
<evidence type="ECO:0000313" key="2">
    <source>
        <dbReference type="EMBL" id="OAD46406.1"/>
    </source>
</evidence>
<keyword evidence="1" id="KW-0812">Transmembrane</keyword>
<dbReference type="EMBL" id="LVWE01000003">
    <property type="protein sequence ID" value="OAD46406.1"/>
    <property type="molecule type" value="Genomic_DNA"/>
</dbReference>
<dbReference type="OrthoDB" id="1454197at2"/>
<proteinExistence type="predicted"/>
<evidence type="ECO:0000313" key="3">
    <source>
        <dbReference type="Proteomes" id="UP000076923"/>
    </source>
</evidence>
<dbReference type="STRING" id="1333662.LPB303_02410"/>
<feature type="transmembrane region" description="Helical" evidence="1">
    <location>
        <begin position="47"/>
        <end position="63"/>
    </location>
</feature>
<accession>A0A176TG79</accession>